<dbReference type="Proteomes" id="UP001175353">
    <property type="component" value="Unassembled WGS sequence"/>
</dbReference>
<organism evidence="2 3">
    <name type="scientific">Friedmanniomyces endolithicus</name>
    <dbReference type="NCBI Taxonomy" id="329885"/>
    <lineage>
        <taxon>Eukaryota</taxon>
        <taxon>Fungi</taxon>
        <taxon>Dikarya</taxon>
        <taxon>Ascomycota</taxon>
        <taxon>Pezizomycotina</taxon>
        <taxon>Dothideomycetes</taxon>
        <taxon>Dothideomycetidae</taxon>
        <taxon>Mycosphaerellales</taxon>
        <taxon>Teratosphaeriaceae</taxon>
        <taxon>Friedmanniomyces</taxon>
    </lineage>
</organism>
<dbReference type="AlphaFoldDB" id="A0AAN6QNV2"/>
<sequence>MQAIALSHSMSSMQSSYRHLVQGGLVVRIILGVDVDQEQSRGQELDLVSTSVLNASSPSRVSQYPYTNSSDLPQRPAQECGTFGPTAALCPGQESSVSGLNEPSLYDEFYLGSWHNTTTHPGEATDLSDDVTLFSLTDSTKHSRNIPGIGDRTDPDRSSNLDHDPRYNAVEAPPAVLQSLIETVQRGLVPSTTASTGLLCGIHALVGSLNAAFPHQGTPLRVEHVMRTMFLNYDSPDQAPRLTPEYDAFVRLHLENKLHLTAGEDGYEGIWEALTAPNNFGADQLAVLLRFLHQQGMVDREFDVGVLAAENGHRGDLATAHITGIGGVNVPVIWLHNDNAMRHLGAEYNHWSMFAKTTDPSDPWRQLLGLDSQDDGGDRTSLEHLPSEHDTPSRGFPDVADDLAFSKDYIHPFYYDLETICEPGEYNGENVTAYAGHADSAQLSERVLSPLLEGEDIVLVNPVHGDFLGLIAEPVSELSNDTNTMTHIEVPDWRRSEDDYDDTLSSDIFSSDYLASPETDSSPALG</sequence>
<keyword evidence="3" id="KW-1185">Reference proteome</keyword>
<name>A0AAN6QNV2_9PEZI</name>
<feature type="compositionally biased region" description="Basic and acidic residues" evidence="1">
    <location>
        <begin position="376"/>
        <end position="392"/>
    </location>
</feature>
<feature type="region of interest" description="Disordered" evidence="1">
    <location>
        <begin position="142"/>
        <end position="162"/>
    </location>
</feature>
<feature type="region of interest" description="Disordered" evidence="1">
    <location>
        <begin position="368"/>
        <end position="395"/>
    </location>
</feature>
<protein>
    <submittedName>
        <fullName evidence="2">Uncharacterized protein</fullName>
    </submittedName>
</protein>
<comment type="caution">
    <text evidence="2">The sequence shown here is derived from an EMBL/GenBank/DDBJ whole genome shotgun (WGS) entry which is preliminary data.</text>
</comment>
<proteinExistence type="predicted"/>
<evidence type="ECO:0000313" key="2">
    <source>
        <dbReference type="EMBL" id="KAK0975194.1"/>
    </source>
</evidence>
<reference evidence="2" key="1">
    <citation type="submission" date="2023-06" db="EMBL/GenBank/DDBJ databases">
        <title>Black Yeasts Isolated from many extreme environments.</title>
        <authorList>
            <person name="Coleine C."/>
            <person name="Stajich J.E."/>
            <person name="Selbmann L."/>
        </authorList>
    </citation>
    <scope>NUCLEOTIDE SEQUENCE</scope>
    <source>
        <strain evidence="2">CCFEE 5200</strain>
    </source>
</reference>
<accession>A0AAN6QNV2</accession>
<evidence type="ECO:0000256" key="1">
    <source>
        <dbReference type="SAM" id="MobiDB-lite"/>
    </source>
</evidence>
<evidence type="ECO:0000313" key="3">
    <source>
        <dbReference type="Proteomes" id="UP001175353"/>
    </source>
</evidence>
<dbReference type="EMBL" id="JAUJLE010000148">
    <property type="protein sequence ID" value="KAK0975194.1"/>
    <property type="molecule type" value="Genomic_DNA"/>
</dbReference>
<feature type="compositionally biased region" description="Basic and acidic residues" evidence="1">
    <location>
        <begin position="151"/>
        <end position="162"/>
    </location>
</feature>
<gene>
    <name evidence="2" type="ORF">LTR91_014120</name>
</gene>